<protein>
    <recommendedName>
        <fullName evidence="3">Kinase</fullName>
    </recommendedName>
</protein>
<evidence type="ECO:0000313" key="1">
    <source>
        <dbReference type="EMBL" id="MBZ9613202.1"/>
    </source>
</evidence>
<evidence type="ECO:0008006" key="3">
    <source>
        <dbReference type="Google" id="ProtNLM"/>
    </source>
</evidence>
<accession>A0ABS7XF64</accession>
<organism evidence="1 2">
    <name type="scientific">Rheinheimera maricola</name>
    <dbReference type="NCBI Taxonomy" id="2793282"/>
    <lineage>
        <taxon>Bacteria</taxon>
        <taxon>Pseudomonadati</taxon>
        <taxon>Pseudomonadota</taxon>
        <taxon>Gammaproteobacteria</taxon>
        <taxon>Chromatiales</taxon>
        <taxon>Chromatiaceae</taxon>
        <taxon>Rheinheimera</taxon>
    </lineage>
</organism>
<evidence type="ECO:0000313" key="2">
    <source>
        <dbReference type="Proteomes" id="UP000663814"/>
    </source>
</evidence>
<sequence>MADFRNSAQYQTTLARLMAKLQSDLCLPAVIGISGAQGTGKSTAATVGAS</sequence>
<dbReference type="Proteomes" id="UP000663814">
    <property type="component" value="Unassembled WGS sequence"/>
</dbReference>
<dbReference type="EMBL" id="JAERPS020000006">
    <property type="protein sequence ID" value="MBZ9613202.1"/>
    <property type="molecule type" value="Genomic_DNA"/>
</dbReference>
<dbReference type="RefSeq" id="WP_205311901.1">
    <property type="nucleotide sequence ID" value="NZ_JAERPS020000006.1"/>
</dbReference>
<comment type="caution">
    <text evidence="1">The sequence shown here is derived from an EMBL/GenBank/DDBJ whole genome shotgun (WGS) entry which is preliminary data.</text>
</comment>
<gene>
    <name evidence="1" type="ORF">I4W93_016550</name>
</gene>
<keyword evidence="2" id="KW-1185">Reference proteome</keyword>
<reference evidence="1 2" key="1">
    <citation type="submission" date="2021-08" db="EMBL/GenBank/DDBJ databases">
        <title>Rheinheimera aquimaris sp. nov., isolated from seawater of the East Sea in Korea.</title>
        <authorList>
            <person name="Kim K.H."/>
            <person name="Wenting R."/>
            <person name="Kim K.R."/>
            <person name="Jeon C.O."/>
        </authorList>
    </citation>
    <scope>NUCLEOTIDE SEQUENCE [LARGE SCALE GENOMIC DNA]</scope>
    <source>
        <strain evidence="1 2">MA-13</strain>
    </source>
</reference>
<proteinExistence type="predicted"/>
<name>A0ABS7XF64_9GAMM</name>